<dbReference type="InterPro" id="IPR029017">
    <property type="entry name" value="Enolase-like_N"/>
</dbReference>
<dbReference type="InterPro" id="IPR013342">
    <property type="entry name" value="Mandelate_racemase_C"/>
</dbReference>
<dbReference type="Pfam" id="PF13378">
    <property type="entry name" value="MR_MLE_C"/>
    <property type="match status" value="1"/>
</dbReference>
<dbReference type="PANTHER" id="PTHR48080">
    <property type="entry name" value="D-GALACTONATE DEHYDRATASE-RELATED"/>
    <property type="match status" value="1"/>
</dbReference>
<proteinExistence type="predicted"/>
<dbReference type="SUPFAM" id="SSF51604">
    <property type="entry name" value="Enolase C-terminal domain-like"/>
    <property type="match status" value="1"/>
</dbReference>
<gene>
    <name evidence="4" type="ORF">BIY20_06940</name>
    <name evidence="3" type="ORF">BIY22_07000</name>
</gene>
<dbReference type="GO" id="GO:0009063">
    <property type="term" value="P:amino acid catabolic process"/>
    <property type="evidence" value="ECO:0007669"/>
    <property type="project" value="InterPro"/>
</dbReference>
<sequence length="391" mass="44032">MRISNIKTHVVQVGIRDFLLVKIETDSGLYGWGESGFSSREKSVEQMVQHFARFLIGQDPMNIGRIWQECYRSHYFEGGRVTTAAISAIDIALYDIKGKALGVPVYQLLGGKQRNYVKAFATVPNCSSEEETLRNAKKLKDMGWDCIRFVGEGVDHAMQHGINEWEPRKSIAQTVPLLIKARELLGHEILIGLEYHHRLSVAEAASLCQKLPSGTIDFLEEAIRDETPEAYESLRTLTNIPFAIGEEFSSKWQFLPYLERGIFQYNRLDICNVGGFTEAMKIAGWSEAHYVDLLMHNPLGPICTAASVHLAAAIPNFSHVESNISPLGDTVFEYKYPDLFPIQPKLKGTHYEIPEIPGLGVDVNEEMLQDYSVADWEAPHTTREDGSVQNW</sequence>
<dbReference type="CDD" id="cd03316">
    <property type="entry name" value="MR_like"/>
    <property type="match status" value="1"/>
</dbReference>
<dbReference type="GO" id="GO:0016829">
    <property type="term" value="F:lyase activity"/>
    <property type="evidence" value="ECO:0007669"/>
    <property type="project" value="UniProtKB-KW"/>
</dbReference>
<evidence type="ECO:0000256" key="1">
    <source>
        <dbReference type="ARBA" id="ARBA00023239"/>
    </source>
</evidence>
<dbReference type="InterPro" id="IPR018110">
    <property type="entry name" value="Mandel_Rmase/mucon_lact_enz_CS"/>
</dbReference>
<dbReference type="RefSeq" id="WP_075709091.1">
    <property type="nucleotide sequence ID" value="NZ_AP019654.1"/>
</dbReference>
<dbReference type="SFLD" id="SFLDG00179">
    <property type="entry name" value="mandelate_racemase"/>
    <property type="match status" value="1"/>
</dbReference>
<dbReference type="AlphaFoldDB" id="A0A1Q9HDY5"/>
<dbReference type="PANTHER" id="PTHR48080:SF2">
    <property type="entry name" value="D-GALACTONATE DEHYDRATASE"/>
    <property type="match status" value="1"/>
</dbReference>
<keyword evidence="5" id="KW-1185">Reference proteome</keyword>
<evidence type="ECO:0000313" key="6">
    <source>
        <dbReference type="Proteomes" id="UP000186313"/>
    </source>
</evidence>
<evidence type="ECO:0000313" key="5">
    <source>
        <dbReference type="Proteomes" id="UP000186039"/>
    </source>
</evidence>
<evidence type="ECO:0000313" key="3">
    <source>
        <dbReference type="EMBL" id="OLQ87919.1"/>
    </source>
</evidence>
<dbReference type="STRING" id="1381081.BIY22_07000"/>
<protein>
    <submittedName>
        <fullName evidence="3">Galactonate dehydratase</fullName>
    </submittedName>
</protein>
<accession>A0A1Q9HDY5</accession>
<dbReference type="PROSITE" id="PS00908">
    <property type="entry name" value="MR_MLE_1"/>
    <property type="match status" value="1"/>
</dbReference>
<dbReference type="SUPFAM" id="SSF54826">
    <property type="entry name" value="Enolase N-terminal domain-like"/>
    <property type="match status" value="1"/>
</dbReference>
<dbReference type="SFLD" id="SFLDS00001">
    <property type="entry name" value="Enolase"/>
    <property type="match status" value="1"/>
</dbReference>
<comment type="caution">
    <text evidence="3">The sequence shown here is derived from an EMBL/GenBank/DDBJ whole genome shotgun (WGS) entry which is preliminary data.</text>
</comment>
<dbReference type="Proteomes" id="UP000186313">
    <property type="component" value="Unassembled WGS sequence"/>
</dbReference>
<evidence type="ECO:0000259" key="2">
    <source>
        <dbReference type="SMART" id="SM00922"/>
    </source>
</evidence>
<feature type="domain" description="Mandelate racemase/muconate lactonizing enzyme C-terminal" evidence="2">
    <location>
        <begin position="129"/>
        <end position="241"/>
    </location>
</feature>
<dbReference type="EMBL" id="MJMH01000088">
    <property type="protein sequence ID" value="OLQ95283.1"/>
    <property type="molecule type" value="Genomic_DNA"/>
</dbReference>
<dbReference type="InterPro" id="IPR029065">
    <property type="entry name" value="Enolase_C-like"/>
</dbReference>
<dbReference type="Pfam" id="PF02746">
    <property type="entry name" value="MR_MLE_N"/>
    <property type="match status" value="1"/>
</dbReference>
<dbReference type="InterPro" id="IPR036849">
    <property type="entry name" value="Enolase-like_C_sf"/>
</dbReference>
<reference evidence="5 6" key="1">
    <citation type="submission" date="2016-09" db="EMBL/GenBank/DDBJ databases">
        <title>Genomic Taxonomy of the Vibrionaceae.</title>
        <authorList>
            <person name="Gonzalez-Castillo A."/>
            <person name="Gomez-Gil B."/>
            <person name="Enciso-Ibarra K."/>
        </authorList>
    </citation>
    <scope>NUCLEOTIDE SEQUENCE [LARGE SCALE GENOMIC DNA]</scope>
    <source>
        <strain evidence="4 5">CAIM 1902</strain>
        <strain evidence="3 6">CAIM 703</strain>
    </source>
</reference>
<dbReference type="InterPro" id="IPR013341">
    <property type="entry name" value="Mandelate_racemase_N_dom"/>
</dbReference>
<evidence type="ECO:0000313" key="4">
    <source>
        <dbReference type="EMBL" id="OLQ95283.1"/>
    </source>
</evidence>
<name>A0A1Q9HDY5_9VIBR</name>
<dbReference type="Gene3D" id="3.20.20.120">
    <property type="entry name" value="Enolase-like C-terminal domain"/>
    <property type="match status" value="1"/>
</dbReference>
<dbReference type="Proteomes" id="UP000186039">
    <property type="component" value="Unassembled WGS sequence"/>
</dbReference>
<dbReference type="EMBL" id="MJMJ01000023">
    <property type="protein sequence ID" value="OLQ87919.1"/>
    <property type="molecule type" value="Genomic_DNA"/>
</dbReference>
<dbReference type="OrthoDB" id="103536at2"/>
<dbReference type="SMART" id="SM00922">
    <property type="entry name" value="MR_MLE"/>
    <property type="match status" value="1"/>
</dbReference>
<keyword evidence="1" id="KW-0456">Lyase</keyword>
<dbReference type="Gene3D" id="3.30.390.10">
    <property type="entry name" value="Enolase-like, N-terminal domain"/>
    <property type="match status" value="1"/>
</dbReference>
<dbReference type="InterPro" id="IPR034593">
    <property type="entry name" value="DgoD-like"/>
</dbReference>
<organism evidence="3 6">
    <name type="scientific">Vibrio panuliri</name>
    <dbReference type="NCBI Taxonomy" id="1381081"/>
    <lineage>
        <taxon>Bacteria</taxon>
        <taxon>Pseudomonadati</taxon>
        <taxon>Pseudomonadota</taxon>
        <taxon>Gammaproteobacteria</taxon>
        <taxon>Vibrionales</taxon>
        <taxon>Vibrionaceae</taxon>
        <taxon>Vibrio</taxon>
    </lineage>
</organism>